<dbReference type="InterPro" id="IPR016032">
    <property type="entry name" value="Sig_transdc_resp-reg_C-effctor"/>
</dbReference>
<proteinExistence type="predicted"/>
<organism evidence="2 3">
    <name type="scientific">Virgisporangium aliadipatigenens</name>
    <dbReference type="NCBI Taxonomy" id="741659"/>
    <lineage>
        <taxon>Bacteria</taxon>
        <taxon>Bacillati</taxon>
        <taxon>Actinomycetota</taxon>
        <taxon>Actinomycetes</taxon>
        <taxon>Micromonosporales</taxon>
        <taxon>Micromonosporaceae</taxon>
        <taxon>Virgisporangium</taxon>
    </lineage>
</organism>
<dbReference type="InterPro" id="IPR051797">
    <property type="entry name" value="TrmB-like"/>
</dbReference>
<evidence type="ECO:0008006" key="4">
    <source>
        <dbReference type="Google" id="ProtNLM"/>
    </source>
</evidence>
<sequence>MGTVFVVGQGGQVAPGGPGGDGADQDDIGLVLPHVRPRSRRVPSAAPPGWRLPAEMRPGAGAEPATVEIFEGTMCDRRVDEAVRRCRKEVLVAQADAMPGADDPVPGRTVGRGAVTRVLYQHTARHDQGVAAYVKEATAAGAEVRTIDEFPGRLIVVDRDVAFLAVDAERPTVAHIRHPALVGYFADLFDRAWQRADPYLPHATQNITTPVQKLIIRMLVDGETGRVIARRLGISDRTFAKRITRLKKDYRAHTTFQLGYQIALRESQSR</sequence>
<evidence type="ECO:0000313" key="3">
    <source>
        <dbReference type="Proteomes" id="UP000619260"/>
    </source>
</evidence>
<evidence type="ECO:0000313" key="2">
    <source>
        <dbReference type="EMBL" id="GIJ48365.1"/>
    </source>
</evidence>
<dbReference type="Proteomes" id="UP000619260">
    <property type="component" value="Unassembled WGS sequence"/>
</dbReference>
<dbReference type="RefSeq" id="WP_203901853.1">
    <property type="nucleotide sequence ID" value="NZ_BOPF01000020.1"/>
</dbReference>
<evidence type="ECO:0000256" key="1">
    <source>
        <dbReference type="SAM" id="MobiDB-lite"/>
    </source>
</evidence>
<dbReference type="PANTHER" id="PTHR34293:SF1">
    <property type="entry name" value="HTH-TYPE TRANSCRIPTIONAL REGULATOR TRMBL2"/>
    <property type="match status" value="1"/>
</dbReference>
<feature type="region of interest" description="Disordered" evidence="1">
    <location>
        <begin position="38"/>
        <end position="58"/>
    </location>
</feature>
<dbReference type="GO" id="GO:0006355">
    <property type="term" value="P:regulation of DNA-templated transcription"/>
    <property type="evidence" value="ECO:0007669"/>
    <property type="project" value="InterPro"/>
</dbReference>
<comment type="caution">
    <text evidence="2">The sequence shown here is derived from an EMBL/GenBank/DDBJ whole genome shotgun (WGS) entry which is preliminary data.</text>
</comment>
<keyword evidence="3" id="KW-1185">Reference proteome</keyword>
<dbReference type="PANTHER" id="PTHR34293">
    <property type="entry name" value="HTH-TYPE TRANSCRIPTIONAL REGULATOR TRMBL2"/>
    <property type="match status" value="1"/>
</dbReference>
<reference evidence="2" key="1">
    <citation type="submission" date="2021-01" db="EMBL/GenBank/DDBJ databases">
        <title>Whole genome shotgun sequence of Virgisporangium aliadipatigenens NBRC 105644.</title>
        <authorList>
            <person name="Komaki H."/>
            <person name="Tamura T."/>
        </authorList>
    </citation>
    <scope>NUCLEOTIDE SEQUENCE</scope>
    <source>
        <strain evidence="2">NBRC 105644</strain>
    </source>
</reference>
<dbReference type="EMBL" id="BOPF01000020">
    <property type="protein sequence ID" value="GIJ48365.1"/>
    <property type="molecule type" value="Genomic_DNA"/>
</dbReference>
<accession>A0A8J3YR05</accession>
<dbReference type="AlphaFoldDB" id="A0A8J3YR05"/>
<dbReference type="GO" id="GO:0003677">
    <property type="term" value="F:DNA binding"/>
    <property type="evidence" value="ECO:0007669"/>
    <property type="project" value="InterPro"/>
</dbReference>
<protein>
    <recommendedName>
        <fullName evidence="4">HTH luxR-type domain-containing protein</fullName>
    </recommendedName>
</protein>
<dbReference type="Gene3D" id="1.10.10.10">
    <property type="entry name" value="Winged helix-like DNA-binding domain superfamily/Winged helix DNA-binding domain"/>
    <property type="match status" value="1"/>
</dbReference>
<dbReference type="SUPFAM" id="SSF46894">
    <property type="entry name" value="C-terminal effector domain of the bipartite response regulators"/>
    <property type="match status" value="1"/>
</dbReference>
<feature type="compositionally biased region" description="Gly residues" evidence="1">
    <location>
        <begin position="8"/>
        <end position="22"/>
    </location>
</feature>
<name>A0A8J3YR05_9ACTN</name>
<gene>
    <name evidence="2" type="ORF">Val02_52510</name>
</gene>
<dbReference type="InterPro" id="IPR036388">
    <property type="entry name" value="WH-like_DNA-bd_sf"/>
</dbReference>
<feature type="region of interest" description="Disordered" evidence="1">
    <location>
        <begin position="1"/>
        <end position="22"/>
    </location>
</feature>